<dbReference type="InterPro" id="IPR050132">
    <property type="entry name" value="Gln/Glu-tRNA_Ligase"/>
</dbReference>
<gene>
    <name evidence="10" type="ORF">Tsubulata_048167</name>
</gene>
<reference evidence="10" key="1">
    <citation type="submission" date="2022-02" db="EMBL/GenBank/DDBJ databases">
        <authorList>
            <person name="Henning P.M."/>
            <person name="McCubbin A.G."/>
            <person name="Shore J.S."/>
        </authorList>
    </citation>
    <scope>NUCLEOTIDE SEQUENCE</scope>
    <source>
        <strain evidence="10">F60SS</strain>
        <tissue evidence="10">Leaves</tissue>
    </source>
</reference>
<sequence>KKKEDIKWVGAGPKSKAQKKNSPKSRSLSRSTPKERKQKPSLPPLFPSFLKEKSLNSIISSRKSSTLTTDDMQQKQKIQRFSFPPDSPPLSVISAAKISGIPLPPSVAAPASAVPSFVFSDGLELRGVYVLLRYIGRASGIPNFYDRGAFESSQIDEWLDYAPILSSGSEFENACKYIDSFLEKRTFLVGHSLSIADIAIWSGLAGTGVRWESLRKSKKFTNLVRWFNSIAAEYSDALNEVTSTYIGKKGSGKPVVNGAIPEKGKTGTGPSSEVDLPGAEIGKVRLRFAPEPSGFLHIGHSKAALLNQYFAQRYQGQLILRFDDTNPAKESSEFVENLMKDVETLGVKYVAVTHTSDYFPQLMEMAEKLIREGKAYVDDTPQEQMRKERMDGIESKCRNNSIEENLKLWKEMITGSERGLKCCLRGKLDMQDPNKSLRDPVYYRSNPVPHHRIGAKYKIYPTYYSCTPI</sequence>
<dbReference type="InterPro" id="IPR014729">
    <property type="entry name" value="Rossmann-like_a/b/a_fold"/>
</dbReference>
<evidence type="ECO:0000256" key="3">
    <source>
        <dbReference type="ARBA" id="ARBA00022840"/>
    </source>
</evidence>
<evidence type="ECO:0000256" key="5">
    <source>
        <dbReference type="ARBA" id="ARBA00023146"/>
    </source>
</evidence>
<dbReference type="FunFam" id="3.90.800.10:FF:000001">
    <property type="entry name" value="Glutamine--tRNA ligase"/>
    <property type="match status" value="1"/>
</dbReference>
<evidence type="ECO:0000313" key="11">
    <source>
        <dbReference type="Proteomes" id="UP001141552"/>
    </source>
</evidence>
<dbReference type="OrthoDB" id="10250478at2759"/>
<keyword evidence="4 6" id="KW-0648">Protein biosynthesis</keyword>
<keyword evidence="3 6" id="KW-0067">ATP-binding</keyword>
<dbReference type="CDD" id="cd10289">
    <property type="entry name" value="GST_C_AaRS_like"/>
    <property type="match status" value="1"/>
</dbReference>
<dbReference type="GO" id="GO:0004818">
    <property type="term" value="F:glutamate-tRNA ligase activity"/>
    <property type="evidence" value="ECO:0007669"/>
    <property type="project" value="TreeGrafter"/>
</dbReference>
<dbReference type="Gene3D" id="1.20.1050.130">
    <property type="match status" value="1"/>
</dbReference>
<dbReference type="InterPro" id="IPR036282">
    <property type="entry name" value="Glutathione-S-Trfase_C_sf"/>
</dbReference>
<dbReference type="GO" id="GO:0009791">
    <property type="term" value="P:post-embryonic development"/>
    <property type="evidence" value="ECO:0007669"/>
    <property type="project" value="UniProtKB-ARBA"/>
</dbReference>
<dbReference type="Gene3D" id="3.40.50.620">
    <property type="entry name" value="HUPs"/>
    <property type="match status" value="1"/>
</dbReference>
<evidence type="ECO:0000259" key="9">
    <source>
        <dbReference type="Pfam" id="PF14497"/>
    </source>
</evidence>
<dbReference type="InterPro" id="IPR001412">
    <property type="entry name" value="aa-tRNA-synth_I_CS"/>
</dbReference>
<dbReference type="GO" id="GO:0006424">
    <property type="term" value="P:glutamyl-tRNA aminoacylation"/>
    <property type="evidence" value="ECO:0007669"/>
    <property type="project" value="TreeGrafter"/>
</dbReference>
<feature type="non-terminal residue" evidence="10">
    <location>
        <position position="1"/>
    </location>
</feature>
<dbReference type="PANTHER" id="PTHR43097">
    <property type="entry name" value="GLUTAMINE-TRNA LIGASE"/>
    <property type="match status" value="1"/>
</dbReference>
<feature type="domain" description="Glutamyl/glutaminyl-tRNA synthetase class Ib catalytic" evidence="8">
    <location>
        <begin position="283"/>
        <end position="469"/>
    </location>
</feature>
<dbReference type="Pfam" id="PF14497">
    <property type="entry name" value="GST_C_3"/>
    <property type="match status" value="1"/>
</dbReference>
<name>A0A9Q0JM06_9ROSI</name>
<feature type="domain" description="Glutathione S-transferase C-terminal" evidence="9">
    <location>
        <begin position="173"/>
        <end position="232"/>
    </location>
</feature>
<keyword evidence="11" id="KW-1185">Reference proteome</keyword>
<dbReference type="GO" id="GO:0017102">
    <property type="term" value="C:methionyl glutamyl tRNA synthetase complex"/>
    <property type="evidence" value="ECO:0007669"/>
    <property type="project" value="TreeGrafter"/>
</dbReference>
<keyword evidence="1 6" id="KW-0436">Ligase</keyword>
<comment type="similarity">
    <text evidence="6">Belongs to the class-I aminoacyl-tRNA synthetase family.</text>
</comment>
<dbReference type="SUPFAM" id="SSF52374">
    <property type="entry name" value="Nucleotidylyl transferase"/>
    <property type="match status" value="1"/>
</dbReference>
<dbReference type="Pfam" id="PF00749">
    <property type="entry name" value="tRNA-synt_1c"/>
    <property type="match status" value="1"/>
</dbReference>
<accession>A0A9Q0JM06</accession>
<evidence type="ECO:0000256" key="7">
    <source>
        <dbReference type="SAM" id="MobiDB-lite"/>
    </source>
</evidence>
<dbReference type="FunFam" id="1.20.1050.130:FF:000005">
    <property type="entry name" value="Glutamate--tRNA ligase cytoplasmic"/>
    <property type="match status" value="1"/>
</dbReference>
<keyword evidence="2 6" id="KW-0547">Nucleotide-binding</keyword>
<dbReference type="SUPFAM" id="SSF47616">
    <property type="entry name" value="GST C-terminal domain-like"/>
    <property type="match status" value="1"/>
</dbReference>
<dbReference type="GO" id="GO:0005829">
    <property type="term" value="C:cytosol"/>
    <property type="evidence" value="ECO:0007669"/>
    <property type="project" value="TreeGrafter"/>
</dbReference>
<keyword evidence="5 6" id="KW-0030">Aminoacyl-tRNA synthetase</keyword>
<dbReference type="GO" id="GO:0005524">
    <property type="term" value="F:ATP binding"/>
    <property type="evidence" value="ECO:0007669"/>
    <property type="project" value="UniProtKB-KW"/>
</dbReference>
<dbReference type="EMBL" id="JAKUCV010001551">
    <property type="protein sequence ID" value="KAJ4845867.1"/>
    <property type="molecule type" value="Genomic_DNA"/>
</dbReference>
<dbReference type="PROSITE" id="PS00178">
    <property type="entry name" value="AA_TRNA_LIGASE_I"/>
    <property type="match status" value="1"/>
</dbReference>
<evidence type="ECO:0000256" key="2">
    <source>
        <dbReference type="ARBA" id="ARBA00022741"/>
    </source>
</evidence>
<evidence type="ECO:0000259" key="8">
    <source>
        <dbReference type="Pfam" id="PF00749"/>
    </source>
</evidence>
<dbReference type="GO" id="GO:0048608">
    <property type="term" value="P:reproductive structure development"/>
    <property type="evidence" value="ECO:0007669"/>
    <property type="project" value="UniProtKB-ARBA"/>
</dbReference>
<dbReference type="InterPro" id="IPR020058">
    <property type="entry name" value="Glu/Gln-tRNA-synth_Ib_cat-dom"/>
</dbReference>
<proteinExistence type="inferred from homology"/>
<dbReference type="Gene3D" id="3.90.800.10">
    <property type="entry name" value="Glutamyl-tRNA Synthetase, Domain 3"/>
    <property type="match status" value="1"/>
</dbReference>
<organism evidence="10 11">
    <name type="scientific">Turnera subulata</name>
    <dbReference type="NCBI Taxonomy" id="218843"/>
    <lineage>
        <taxon>Eukaryota</taxon>
        <taxon>Viridiplantae</taxon>
        <taxon>Streptophyta</taxon>
        <taxon>Embryophyta</taxon>
        <taxon>Tracheophyta</taxon>
        <taxon>Spermatophyta</taxon>
        <taxon>Magnoliopsida</taxon>
        <taxon>eudicotyledons</taxon>
        <taxon>Gunneridae</taxon>
        <taxon>Pentapetalae</taxon>
        <taxon>rosids</taxon>
        <taxon>fabids</taxon>
        <taxon>Malpighiales</taxon>
        <taxon>Passifloraceae</taxon>
        <taxon>Turnera</taxon>
    </lineage>
</organism>
<dbReference type="InterPro" id="IPR000924">
    <property type="entry name" value="Glu/Gln-tRNA-synth"/>
</dbReference>
<evidence type="ECO:0000256" key="4">
    <source>
        <dbReference type="ARBA" id="ARBA00022917"/>
    </source>
</evidence>
<dbReference type="PRINTS" id="PR00987">
    <property type="entry name" value="TRNASYNTHGLU"/>
</dbReference>
<dbReference type="AlphaFoldDB" id="A0A9Q0JM06"/>
<protein>
    <recommendedName>
        <fullName evidence="12">Glutamyl/glutaminyl-tRNA synthetase class Ib catalytic domain-containing protein</fullName>
    </recommendedName>
</protein>
<reference evidence="10" key="2">
    <citation type="journal article" date="2023" name="Plants (Basel)">
        <title>Annotation of the Turnera subulata (Passifloraceae) Draft Genome Reveals the S-Locus Evolved after the Divergence of Turneroideae from Passifloroideae in a Stepwise Manner.</title>
        <authorList>
            <person name="Henning P.M."/>
            <person name="Roalson E.H."/>
            <person name="Mir W."/>
            <person name="McCubbin A.G."/>
            <person name="Shore J.S."/>
        </authorList>
    </citation>
    <scope>NUCLEOTIDE SEQUENCE</scope>
    <source>
        <strain evidence="10">F60SS</strain>
    </source>
</reference>
<dbReference type="PANTHER" id="PTHR43097:SF5">
    <property type="entry name" value="GLUTAMATE--TRNA LIGASE"/>
    <property type="match status" value="1"/>
</dbReference>
<evidence type="ECO:0008006" key="12">
    <source>
        <dbReference type="Google" id="ProtNLM"/>
    </source>
</evidence>
<feature type="region of interest" description="Disordered" evidence="7">
    <location>
        <begin position="1"/>
        <end position="48"/>
    </location>
</feature>
<dbReference type="Proteomes" id="UP001141552">
    <property type="component" value="Unassembled WGS sequence"/>
</dbReference>
<evidence type="ECO:0000313" key="10">
    <source>
        <dbReference type="EMBL" id="KAJ4845867.1"/>
    </source>
</evidence>
<evidence type="ECO:0000256" key="6">
    <source>
        <dbReference type="RuleBase" id="RU363037"/>
    </source>
</evidence>
<evidence type="ECO:0000256" key="1">
    <source>
        <dbReference type="ARBA" id="ARBA00022598"/>
    </source>
</evidence>
<dbReference type="InterPro" id="IPR004046">
    <property type="entry name" value="GST_C"/>
</dbReference>
<comment type="caution">
    <text evidence="10">The sequence shown here is derived from an EMBL/GenBank/DDBJ whole genome shotgun (WGS) entry which is preliminary data.</text>
</comment>